<dbReference type="Pfam" id="PF02625">
    <property type="entry name" value="XdhC_CoxI"/>
    <property type="match status" value="1"/>
</dbReference>
<proteinExistence type="predicted"/>
<dbReference type="PANTHER" id="PTHR30388">
    <property type="entry name" value="ALDEHYDE OXIDOREDUCTASE MOLYBDENUM COFACTOR ASSEMBLY PROTEIN"/>
    <property type="match status" value="1"/>
</dbReference>
<dbReference type="Gene3D" id="3.40.50.720">
    <property type="entry name" value="NAD(P)-binding Rossmann-like Domain"/>
    <property type="match status" value="1"/>
</dbReference>
<gene>
    <name evidence="3" type="ORF">HF685_02020</name>
</gene>
<evidence type="ECO:0000259" key="1">
    <source>
        <dbReference type="Pfam" id="PF02625"/>
    </source>
</evidence>
<dbReference type="InterPro" id="IPR052698">
    <property type="entry name" value="MoCofactor_Util/Proc"/>
</dbReference>
<dbReference type="PANTHER" id="PTHR30388:SF4">
    <property type="entry name" value="MOLYBDENUM COFACTOR INSERTION CHAPERONE PAOD"/>
    <property type="match status" value="1"/>
</dbReference>
<reference evidence="3 4" key="1">
    <citation type="submission" date="2020-04" db="EMBL/GenBank/DDBJ databases">
        <title>Genome sequence for Sphingorhabdus sp. strain M1.</title>
        <authorList>
            <person name="Park S.-J."/>
        </authorList>
    </citation>
    <scope>NUCLEOTIDE SEQUENCE [LARGE SCALE GENOMIC DNA]</scope>
    <source>
        <strain evidence="3 4">JK6</strain>
    </source>
</reference>
<dbReference type="InterPro" id="IPR027051">
    <property type="entry name" value="XdhC_Rossmann_dom"/>
</dbReference>
<protein>
    <submittedName>
        <fullName evidence="3">XdhC family protein</fullName>
    </submittedName>
</protein>
<accession>A0A6H2DJ57</accession>
<dbReference type="Proteomes" id="UP000501600">
    <property type="component" value="Chromosome"/>
</dbReference>
<dbReference type="Pfam" id="PF13478">
    <property type="entry name" value="XdhC_C"/>
    <property type="match status" value="1"/>
</dbReference>
<sequence>MDNRRIFRFLLDKLRQEKRCVLVTVAAVDGSSMRDPGAHMGICEDGEFIGSLSGGCIENAVVAEAQDVLAALCPRIVRFGSGSSYLDIKLPCGGGLDVLFNPLDDIEFCGKIVEQLSKRAPLSLSLPLDKQLPRLLPYWQPTETKIENRHICVGHWPSPRLVIIGHGAGVLSLAQLAKTMDMDVEVITSDPDLSDLIKTKNIPSRTLKTPQDIEHVHGDSWTAFIFMFHDHDWEAALMVRALGQPHFYIGAMGGKKAHANRLKTLAEFGVEPEQLQTINAPIGLFHSSRDPDTLAVSTIAEVLRTYVSQDFRKL</sequence>
<organism evidence="3 4">
    <name type="scientific">Parasphingorhabdus halotolerans</name>
    <dbReference type="NCBI Taxonomy" id="2725558"/>
    <lineage>
        <taxon>Bacteria</taxon>
        <taxon>Pseudomonadati</taxon>
        <taxon>Pseudomonadota</taxon>
        <taxon>Alphaproteobacteria</taxon>
        <taxon>Sphingomonadales</taxon>
        <taxon>Sphingomonadaceae</taxon>
        <taxon>Parasphingorhabdus</taxon>
    </lineage>
</organism>
<feature type="domain" description="XdhC Rossmann" evidence="2">
    <location>
        <begin position="161"/>
        <end position="302"/>
    </location>
</feature>
<keyword evidence="4" id="KW-1185">Reference proteome</keyword>
<feature type="domain" description="XdhC- CoxI" evidence="1">
    <location>
        <begin position="14"/>
        <end position="80"/>
    </location>
</feature>
<name>A0A6H2DJ57_9SPHN</name>
<evidence type="ECO:0000313" key="4">
    <source>
        <dbReference type="Proteomes" id="UP000501600"/>
    </source>
</evidence>
<dbReference type="EMBL" id="CP051217">
    <property type="protein sequence ID" value="QJB68228.1"/>
    <property type="molecule type" value="Genomic_DNA"/>
</dbReference>
<evidence type="ECO:0000259" key="2">
    <source>
        <dbReference type="Pfam" id="PF13478"/>
    </source>
</evidence>
<dbReference type="InterPro" id="IPR003777">
    <property type="entry name" value="XdhC_CoxI"/>
</dbReference>
<dbReference type="KEGG" id="phao:HF685_02020"/>
<dbReference type="AlphaFoldDB" id="A0A6H2DJ57"/>
<evidence type="ECO:0000313" key="3">
    <source>
        <dbReference type="EMBL" id="QJB68228.1"/>
    </source>
</evidence>